<sequence length="316" mass="35023">MLDTLSKTTGNDAQRAFLTEAFANAQTLTNLAQGMANQHQNLNADQVFDWLYGTENADLMRGRLRQTLGGIWQSTIPVEGELRGGGALTADVRVFCTHDRLREGRARANGEKRLFDPAWTILPDDEDQDQPDTIQICPWFLDYAMQQKAQFRGQFKPGKIATMITKLKLDRLATWVAYTPVDLFQLFDKVIVHELSHTRAGGQLDDVGGFSGYGWKNCRRLSTNRGDDGPHRNADTVALFTSICGLIGENGMVHEDGTFVRGPGADGGEGDDDEGGETKRRALILDENGEPIVEPPALEKRVWQFNAASLKGRPLF</sequence>
<name>A0AAE8MZK8_9PEZI</name>
<dbReference type="AlphaFoldDB" id="A0AAE8MZK8"/>
<organism evidence="1 2">
    <name type="scientific">Cephalotrichum gorgonifer</name>
    <dbReference type="NCBI Taxonomy" id="2041049"/>
    <lineage>
        <taxon>Eukaryota</taxon>
        <taxon>Fungi</taxon>
        <taxon>Dikarya</taxon>
        <taxon>Ascomycota</taxon>
        <taxon>Pezizomycotina</taxon>
        <taxon>Sordariomycetes</taxon>
        <taxon>Hypocreomycetidae</taxon>
        <taxon>Microascales</taxon>
        <taxon>Microascaceae</taxon>
        <taxon>Cephalotrichum</taxon>
    </lineage>
</organism>
<evidence type="ECO:0000313" key="1">
    <source>
        <dbReference type="EMBL" id="SPO03656.1"/>
    </source>
</evidence>
<reference evidence="1" key="1">
    <citation type="submission" date="2018-03" db="EMBL/GenBank/DDBJ databases">
        <authorList>
            <person name="Guldener U."/>
        </authorList>
    </citation>
    <scope>NUCLEOTIDE SEQUENCE</scope>
</reference>
<gene>
    <name evidence="1" type="ORF">DNG_06339</name>
</gene>
<evidence type="ECO:0000313" key="2">
    <source>
        <dbReference type="Proteomes" id="UP001187682"/>
    </source>
</evidence>
<proteinExistence type="predicted"/>
<dbReference type="EMBL" id="ONZQ02000008">
    <property type="protein sequence ID" value="SPO03656.1"/>
    <property type="molecule type" value="Genomic_DNA"/>
</dbReference>
<dbReference type="GO" id="GO:0008237">
    <property type="term" value="F:metallopeptidase activity"/>
    <property type="evidence" value="ECO:0007669"/>
    <property type="project" value="InterPro"/>
</dbReference>
<dbReference type="Gene3D" id="3.40.390.10">
    <property type="entry name" value="Collagenase (Catalytic Domain)"/>
    <property type="match status" value="1"/>
</dbReference>
<protein>
    <submittedName>
        <fullName evidence="1">Uncharacterized protein</fullName>
    </submittedName>
</protein>
<dbReference type="InterPro" id="IPR024079">
    <property type="entry name" value="MetalloPept_cat_dom_sf"/>
</dbReference>
<keyword evidence="2" id="KW-1185">Reference proteome</keyword>
<dbReference type="Proteomes" id="UP001187682">
    <property type="component" value="Unassembled WGS sequence"/>
</dbReference>
<comment type="caution">
    <text evidence="1">The sequence shown here is derived from an EMBL/GenBank/DDBJ whole genome shotgun (WGS) entry which is preliminary data.</text>
</comment>
<accession>A0AAE8MZK8</accession>